<dbReference type="InterPro" id="IPR049304">
    <property type="entry name" value="Gly_rich_dom"/>
</dbReference>
<reference evidence="2" key="1">
    <citation type="journal article" date="2015" name="Nature">
        <title>Complex archaea that bridge the gap between prokaryotes and eukaryotes.</title>
        <authorList>
            <person name="Spang A."/>
            <person name="Saw J.H."/>
            <person name="Jorgensen S.L."/>
            <person name="Zaremba-Niedzwiedzka K."/>
            <person name="Martijn J."/>
            <person name="Lind A.E."/>
            <person name="van Eijk R."/>
            <person name="Schleper C."/>
            <person name="Guy L."/>
            <person name="Ettema T.J."/>
        </authorList>
    </citation>
    <scope>NUCLEOTIDE SEQUENCE</scope>
</reference>
<protein>
    <recommendedName>
        <fullName evidence="1">Glycine-rich domain-containing protein</fullName>
    </recommendedName>
</protein>
<organism evidence="2">
    <name type="scientific">marine sediment metagenome</name>
    <dbReference type="NCBI Taxonomy" id="412755"/>
    <lineage>
        <taxon>unclassified sequences</taxon>
        <taxon>metagenomes</taxon>
        <taxon>ecological metagenomes</taxon>
    </lineage>
</organism>
<proteinExistence type="predicted"/>
<dbReference type="EMBL" id="LAZR01015185">
    <property type="protein sequence ID" value="KKM14273.1"/>
    <property type="molecule type" value="Genomic_DNA"/>
</dbReference>
<dbReference type="SUPFAM" id="SSF49899">
    <property type="entry name" value="Concanavalin A-like lectins/glucanases"/>
    <property type="match status" value="1"/>
</dbReference>
<dbReference type="Gene3D" id="2.60.120.200">
    <property type="match status" value="1"/>
</dbReference>
<dbReference type="Pfam" id="PF13385">
    <property type="entry name" value="Laminin_G_3"/>
    <property type="match status" value="1"/>
</dbReference>
<gene>
    <name evidence="2" type="ORF">LCGC14_1707780</name>
</gene>
<evidence type="ECO:0000259" key="1">
    <source>
        <dbReference type="Pfam" id="PF21722"/>
    </source>
</evidence>
<evidence type="ECO:0000313" key="2">
    <source>
        <dbReference type="EMBL" id="KKM14273.1"/>
    </source>
</evidence>
<name>A0A0F9JWI1_9ZZZZ</name>
<feature type="domain" description="Glycine-rich" evidence="1">
    <location>
        <begin position="13"/>
        <end position="208"/>
    </location>
</feature>
<dbReference type="InterPro" id="IPR013320">
    <property type="entry name" value="ConA-like_dom_sf"/>
</dbReference>
<sequence>MGLRKVTVLTEETSSYTPSNAEALYIECFGAGGGGGGASARGISGGGGAGAFSSVIIPSGSVNLAPYTVSIGAGGPGGLGAPTTEDFNTGSAGGDTWFDSASFCLAKGGVGGHGAAAPKGGAGGFANDGVGDQRSSGASGTVGFRYIDFSTHRQAQSGDGANGFFGGGGPGINSKIVDHPSARDGLAFGAGGSGASFGRGGSGSAGLIKVWEYGILNAGVIVSGAGSFWSPVAGVADHVREIIANRDFELIGPSLATAPIRIEFDGADGVLSNAGVGGAPLIELFNTGSDWEHTIFAVVKPYISHSTSIINYATEDLGSSGTVGIYLDSSGVFEYIVNSATFTGSVAAVSGTQVSASAGVWQSIAYTVGPDGLAKQKAYKNGVLVSTVSKSFDIRIIPVGDSINIVGNDPELFGAAFHEFTGSMAYLGWWPKELTPEEIAVVHDWVVTEGGFGGNIS</sequence>
<dbReference type="Pfam" id="PF21722">
    <property type="entry name" value="Gly_rich_2"/>
    <property type="match status" value="1"/>
</dbReference>
<dbReference type="AlphaFoldDB" id="A0A0F9JWI1"/>
<comment type="caution">
    <text evidence="2">The sequence shown here is derived from an EMBL/GenBank/DDBJ whole genome shotgun (WGS) entry which is preliminary data.</text>
</comment>
<accession>A0A0F9JWI1</accession>